<comment type="caution">
    <text evidence="2">The sequence shown here is derived from an EMBL/GenBank/DDBJ whole genome shotgun (WGS) entry which is preliminary data.</text>
</comment>
<dbReference type="EMBL" id="PUHR01000074">
    <property type="protein sequence ID" value="KAG0668235.1"/>
    <property type="molecule type" value="Genomic_DNA"/>
</dbReference>
<evidence type="ECO:0000313" key="3">
    <source>
        <dbReference type="Proteomes" id="UP000750334"/>
    </source>
</evidence>
<organism evidence="2 3">
    <name type="scientific">Maudiozyma exigua</name>
    <name type="common">Yeast</name>
    <name type="synonym">Kazachstania exigua</name>
    <dbReference type="NCBI Taxonomy" id="34358"/>
    <lineage>
        <taxon>Eukaryota</taxon>
        <taxon>Fungi</taxon>
        <taxon>Dikarya</taxon>
        <taxon>Ascomycota</taxon>
        <taxon>Saccharomycotina</taxon>
        <taxon>Saccharomycetes</taxon>
        <taxon>Saccharomycetales</taxon>
        <taxon>Saccharomycetaceae</taxon>
        <taxon>Maudiozyma</taxon>
    </lineage>
</organism>
<reference evidence="2 3" key="1">
    <citation type="submission" date="2020-11" db="EMBL/GenBank/DDBJ databases">
        <title>Kefir isolates.</title>
        <authorList>
            <person name="Marcisauskas S."/>
            <person name="Kim Y."/>
            <person name="Blasche S."/>
        </authorList>
    </citation>
    <scope>NUCLEOTIDE SEQUENCE [LARGE SCALE GENOMIC DNA]</scope>
    <source>
        <strain evidence="2 3">OG2</strain>
    </source>
</reference>
<evidence type="ECO:0000313" key="2">
    <source>
        <dbReference type="EMBL" id="KAG0668235.1"/>
    </source>
</evidence>
<name>A0A9P6WC22_MAUEX</name>
<protein>
    <submittedName>
        <fullName evidence="2">Uncharacterized protein</fullName>
    </submittedName>
</protein>
<evidence type="ECO:0000256" key="1">
    <source>
        <dbReference type="SAM" id="MobiDB-lite"/>
    </source>
</evidence>
<accession>A0A9P6WC22</accession>
<dbReference type="AlphaFoldDB" id="A0A9P6WC22"/>
<keyword evidence="3" id="KW-1185">Reference proteome</keyword>
<feature type="compositionally biased region" description="Polar residues" evidence="1">
    <location>
        <begin position="73"/>
        <end position="82"/>
    </location>
</feature>
<proteinExistence type="predicted"/>
<dbReference type="Proteomes" id="UP000750334">
    <property type="component" value="Unassembled WGS sequence"/>
</dbReference>
<feature type="region of interest" description="Disordered" evidence="1">
    <location>
        <begin position="65"/>
        <end position="86"/>
    </location>
</feature>
<sequence length="113" mass="12762">MNAIFTANNMSQSQRNFSSSIVNSSFEKFFIELENEQDSRAIQTPLNSMDSITQRKPLLLARSCPKSHRTRQFNKSTTSTTLKAAPVPAPVSKHVNATNIIEFSKKQKALKRF</sequence>
<gene>
    <name evidence="2" type="ORF">C6P45_004888</name>
</gene>